<dbReference type="InterPro" id="IPR002713">
    <property type="entry name" value="FF_domain"/>
</dbReference>
<feature type="domain" description="FF" evidence="3">
    <location>
        <begin position="247"/>
        <end position="303"/>
    </location>
</feature>
<evidence type="ECO:0000259" key="3">
    <source>
        <dbReference type="PROSITE" id="PS51676"/>
    </source>
</evidence>
<reference evidence="4 5" key="1">
    <citation type="submission" date="2024-01" db="EMBL/GenBank/DDBJ databases">
        <authorList>
            <person name="Allen C."/>
            <person name="Tagirdzhanova G."/>
        </authorList>
    </citation>
    <scope>NUCLEOTIDE SEQUENCE [LARGE SCALE GENOMIC DNA]</scope>
</reference>
<dbReference type="Pfam" id="PF25432">
    <property type="entry name" value="FF_PRPF40A"/>
    <property type="match status" value="1"/>
</dbReference>
<dbReference type="InterPro" id="IPR039726">
    <property type="entry name" value="Prp40-like"/>
</dbReference>
<feature type="compositionally biased region" description="Basic and acidic residues" evidence="1">
    <location>
        <begin position="881"/>
        <end position="890"/>
    </location>
</feature>
<feature type="compositionally biased region" description="Basic and acidic residues" evidence="1">
    <location>
        <begin position="640"/>
        <end position="662"/>
    </location>
</feature>
<dbReference type="InterPro" id="IPR001202">
    <property type="entry name" value="WW_dom"/>
</dbReference>
<dbReference type="Proteomes" id="UP001642482">
    <property type="component" value="Unassembled WGS sequence"/>
</dbReference>
<proteinExistence type="predicted"/>
<feature type="region of interest" description="Disordered" evidence="1">
    <location>
        <begin position="593"/>
        <end position="898"/>
    </location>
</feature>
<dbReference type="SUPFAM" id="SSF81698">
    <property type="entry name" value="FF domain"/>
    <property type="match status" value="5"/>
</dbReference>
<dbReference type="PANTHER" id="PTHR11864">
    <property type="entry name" value="PRE-MRNA-PROCESSING PROTEIN PRP40"/>
    <property type="match status" value="1"/>
</dbReference>
<feature type="compositionally biased region" description="Polar residues" evidence="1">
    <location>
        <begin position="156"/>
        <end position="171"/>
    </location>
</feature>
<feature type="compositionally biased region" description="Basic and acidic residues" evidence="1">
    <location>
        <begin position="606"/>
        <end position="632"/>
    </location>
</feature>
<feature type="region of interest" description="Disordered" evidence="1">
    <location>
        <begin position="108"/>
        <end position="133"/>
    </location>
</feature>
<dbReference type="Pfam" id="PF01846">
    <property type="entry name" value="FF"/>
    <property type="match status" value="3"/>
</dbReference>
<dbReference type="PANTHER" id="PTHR11864:SF0">
    <property type="entry name" value="PRP40 PRE-MRNA PROCESSING FACTOR 40 HOMOLOG A (YEAST)"/>
    <property type="match status" value="1"/>
</dbReference>
<feature type="domain" description="WW" evidence="2">
    <location>
        <begin position="66"/>
        <end position="99"/>
    </location>
</feature>
<feature type="region of interest" description="Disordered" evidence="1">
    <location>
        <begin position="150"/>
        <end position="171"/>
    </location>
</feature>
<dbReference type="PROSITE" id="PS51676">
    <property type="entry name" value="FF"/>
    <property type="match status" value="3"/>
</dbReference>
<comment type="caution">
    <text evidence="4">The sequence shown here is derived from an EMBL/GenBank/DDBJ whole genome shotgun (WGS) entry which is preliminary data.</text>
</comment>
<sequence length="898" mass="105321">MSGENGDTAVSPAAAGAAPVAVATSGVVAGWVEYRGPDGRVYYHNSSIGKTQWTKPEEMMTAVERALLNQPWKEYSAEGGRKYWFNTETQKSSWEMPEAYKKALGQASTPATPAPATPVAIPTGPAAQTRDRRDFQRDYTRENIPESRQIAYGNGHDTSSSSVPTALVPTNSDNVPNYSTAEEAEAAFVKLLRRSGVQPDWTWEQALRAIVRDPQYRAIREAKDRRAAFDKFCHDVVANDKERAKERLTKLRTDFATMLKSHPEIKHYTHWRTARPIIEGETIFRSTDSENERRLLFDDYIDDLRRAHRDQRAAARKTAMDGLVELLPKLNLEPYTRWADARPVLEATPPFAQDDKYRALSKLDVLTVFQTHMKALERGFNDARQHDKTAKLRRERKHREAFVALLGELARDGKIKAGSKWSQVFPLLKDDSRYLDLVGQTAGSTPQELFWDLVDEEQRALRGTRNDVEDVIDDKHFEVTPKTTFDSFLAVMKDDSRTANIDRDVLALIFEKLQERKKEKRSDDDRLAERRERRALDDFRVYLKRVDPPITAIDTYDKVKSRIQSSEEFLAVTSDDARESAFDKYVRRLRDRDDEEKDRMRQRRGDRRDRSDDRDRDRERDRDRDRRGDRSVRHSSRRSRSPEADSYEADRRRAMAERERNYRRSSVAAESSDGRDRERDRSRSDRDRDRRDRDRDRDLRDRDRERDRDRDRDYDRRDRDRDLRDRDRERDRDRDRERERDRDRDLRDRDRERDRDRDLRDRDRVSLRGGDAESHYDRERREREEERERQYRRRLADRNADELNYGDDKPPSVRRRTREDNEAADRRDSRDSKRLRRESPAANAGEASAEKSDKTDKNKSAATTAEPTKPKTTKTKSKSRAGNEDKHSGSEEGEIDED</sequence>
<dbReference type="SUPFAM" id="SSF51045">
    <property type="entry name" value="WW domain"/>
    <property type="match status" value="2"/>
</dbReference>
<dbReference type="SMART" id="SM00456">
    <property type="entry name" value="WW"/>
    <property type="match status" value="2"/>
</dbReference>
<dbReference type="EMBL" id="CAWUHD010000043">
    <property type="protein sequence ID" value="CAK7222230.1"/>
    <property type="molecule type" value="Genomic_DNA"/>
</dbReference>
<feature type="compositionally biased region" description="Basic and acidic residues" evidence="1">
    <location>
        <begin position="848"/>
        <end position="859"/>
    </location>
</feature>
<evidence type="ECO:0000256" key="1">
    <source>
        <dbReference type="SAM" id="MobiDB-lite"/>
    </source>
</evidence>
<keyword evidence="5" id="KW-1185">Reference proteome</keyword>
<feature type="domain" description="WW" evidence="2">
    <location>
        <begin position="25"/>
        <end position="58"/>
    </location>
</feature>
<dbReference type="Pfam" id="PF00397">
    <property type="entry name" value="WW"/>
    <property type="match status" value="2"/>
</dbReference>
<dbReference type="SMART" id="SM00441">
    <property type="entry name" value="FF"/>
    <property type="match status" value="5"/>
</dbReference>
<feature type="compositionally biased region" description="Basic and acidic residues" evidence="1">
    <location>
        <begin position="672"/>
        <end position="832"/>
    </location>
</feature>
<feature type="compositionally biased region" description="Low complexity" evidence="1">
    <location>
        <begin position="117"/>
        <end position="127"/>
    </location>
</feature>
<dbReference type="InterPro" id="IPR036020">
    <property type="entry name" value="WW_dom_sf"/>
</dbReference>
<organism evidence="4 5">
    <name type="scientific">Sporothrix eucalyptigena</name>
    <dbReference type="NCBI Taxonomy" id="1812306"/>
    <lineage>
        <taxon>Eukaryota</taxon>
        <taxon>Fungi</taxon>
        <taxon>Dikarya</taxon>
        <taxon>Ascomycota</taxon>
        <taxon>Pezizomycotina</taxon>
        <taxon>Sordariomycetes</taxon>
        <taxon>Sordariomycetidae</taxon>
        <taxon>Ophiostomatales</taxon>
        <taxon>Ophiostomataceae</taxon>
        <taxon>Sporothrix</taxon>
    </lineage>
</organism>
<protein>
    <submittedName>
        <fullName evidence="4">U1 snRNP protein</fullName>
    </submittedName>
</protein>
<feature type="domain" description="FF" evidence="3">
    <location>
        <begin position="394"/>
        <end position="456"/>
    </location>
</feature>
<dbReference type="InterPro" id="IPR036517">
    <property type="entry name" value="FF_domain_sf"/>
</dbReference>
<gene>
    <name evidence="4" type="primary">PRP40_2</name>
    <name evidence="4" type="ORF">SEUCBS140593_004827</name>
</gene>
<dbReference type="Gene3D" id="1.10.10.440">
    <property type="entry name" value="FF domain"/>
    <property type="match status" value="5"/>
</dbReference>
<dbReference type="CDD" id="cd00201">
    <property type="entry name" value="WW"/>
    <property type="match status" value="2"/>
</dbReference>
<dbReference type="PROSITE" id="PS01159">
    <property type="entry name" value="WW_DOMAIN_1"/>
    <property type="match status" value="2"/>
</dbReference>
<evidence type="ECO:0000259" key="2">
    <source>
        <dbReference type="PROSITE" id="PS50020"/>
    </source>
</evidence>
<feature type="domain" description="FF" evidence="3">
    <location>
        <begin position="178"/>
        <end position="235"/>
    </location>
</feature>
<accession>A0ABP0BT84</accession>
<evidence type="ECO:0000313" key="5">
    <source>
        <dbReference type="Proteomes" id="UP001642482"/>
    </source>
</evidence>
<name>A0ABP0BT84_9PEZI</name>
<evidence type="ECO:0000313" key="4">
    <source>
        <dbReference type="EMBL" id="CAK7222230.1"/>
    </source>
</evidence>
<dbReference type="Gene3D" id="2.20.70.10">
    <property type="match status" value="2"/>
</dbReference>
<dbReference type="PROSITE" id="PS50020">
    <property type="entry name" value="WW_DOMAIN_2"/>
    <property type="match status" value="2"/>
</dbReference>